<dbReference type="Proteomes" id="UP000005845">
    <property type="component" value="Unassembled WGS sequence"/>
</dbReference>
<dbReference type="eggNOG" id="ENOG5032YPW">
    <property type="taxonomic scope" value="Bacteria"/>
</dbReference>
<dbReference type="EMBL" id="BAFC01000011">
    <property type="protein sequence ID" value="GAB37534.1"/>
    <property type="molecule type" value="Genomic_DNA"/>
</dbReference>
<protein>
    <submittedName>
        <fullName evidence="1">Uncharacterized protein</fullName>
    </submittedName>
</protein>
<evidence type="ECO:0000313" key="2">
    <source>
        <dbReference type="Proteomes" id="UP000005845"/>
    </source>
</evidence>
<comment type="caution">
    <text evidence="1">The sequence shown here is derived from an EMBL/GenBank/DDBJ whole genome shotgun (WGS) entry which is preliminary data.</text>
</comment>
<dbReference type="RefSeq" id="WP_005202305.1">
    <property type="nucleotide sequence ID" value="NZ_BAFC01000011.1"/>
</dbReference>
<dbReference type="InterPro" id="IPR046275">
    <property type="entry name" value="DUF6308"/>
</dbReference>
<name>H5TVM6_9ACTN</name>
<proteinExistence type="predicted"/>
<keyword evidence="2" id="KW-1185">Reference proteome</keyword>
<dbReference type="AlphaFoldDB" id="H5TVM6"/>
<reference evidence="1 2" key="1">
    <citation type="submission" date="2012-02" db="EMBL/GenBank/DDBJ databases">
        <title>Whole genome shotgun sequence of Gordonia sputi NBRC 100414.</title>
        <authorList>
            <person name="Yoshida I."/>
            <person name="Hosoyama A."/>
            <person name="Tsuchikane K."/>
            <person name="Katsumata H."/>
            <person name="Yamazaki S."/>
            <person name="Fujita N."/>
        </authorList>
    </citation>
    <scope>NUCLEOTIDE SEQUENCE [LARGE SCALE GENOMIC DNA]</scope>
    <source>
        <strain evidence="1 2">NBRC 100414</strain>
    </source>
</reference>
<gene>
    <name evidence="1" type="ORF">GOSPT_011_00060</name>
</gene>
<sequence>SDDLVAVTLLSVDIPGQAALRITGDNDSSYAASVGEQLRLLPTDVELVDADDELLSTAEKLWTLLRDNRGVGTTKTSKLLARKRPHLLPVIDSVVKRAVGHNPRRHNFYRNLRAALTADDRRLHARLIEIRDDAEIGDDISAIRVFDILAWMWGSGRTLLDPERGELSARPSVEDGK</sequence>
<evidence type="ECO:0000313" key="1">
    <source>
        <dbReference type="EMBL" id="GAB37534.1"/>
    </source>
</evidence>
<feature type="non-terminal residue" evidence="1">
    <location>
        <position position="1"/>
    </location>
</feature>
<accession>H5TVM6</accession>
<dbReference type="Pfam" id="PF19827">
    <property type="entry name" value="DUF6308"/>
    <property type="match status" value="1"/>
</dbReference>
<organism evidence="1 2">
    <name type="scientific">Gordonia sputi NBRC 100414</name>
    <dbReference type="NCBI Taxonomy" id="1089453"/>
    <lineage>
        <taxon>Bacteria</taxon>
        <taxon>Bacillati</taxon>
        <taxon>Actinomycetota</taxon>
        <taxon>Actinomycetes</taxon>
        <taxon>Mycobacteriales</taxon>
        <taxon>Gordoniaceae</taxon>
        <taxon>Gordonia</taxon>
    </lineage>
</organism>